<dbReference type="Pfam" id="PF00067">
    <property type="entry name" value="p450"/>
    <property type="match status" value="2"/>
</dbReference>
<dbReference type="InterPro" id="IPR050196">
    <property type="entry name" value="Cytochrome_P450_Monoox"/>
</dbReference>
<keyword evidence="9" id="KW-0812">Transmembrane</keyword>
<dbReference type="PROSITE" id="PS00086">
    <property type="entry name" value="CYTOCHROME_P450"/>
    <property type="match status" value="1"/>
</dbReference>
<evidence type="ECO:0000256" key="2">
    <source>
        <dbReference type="ARBA" id="ARBA00022617"/>
    </source>
</evidence>
<evidence type="ECO:0000313" key="10">
    <source>
        <dbReference type="EMBL" id="KAF9529864.1"/>
    </source>
</evidence>
<evidence type="ECO:0000256" key="4">
    <source>
        <dbReference type="ARBA" id="ARBA00023002"/>
    </source>
</evidence>
<evidence type="ECO:0000256" key="6">
    <source>
        <dbReference type="ARBA" id="ARBA00023033"/>
    </source>
</evidence>
<keyword evidence="11" id="KW-1185">Reference proteome</keyword>
<dbReference type="EMBL" id="MU157843">
    <property type="protein sequence ID" value="KAF9529864.1"/>
    <property type="molecule type" value="Genomic_DNA"/>
</dbReference>
<keyword evidence="2 7" id="KW-0349">Heme</keyword>
<keyword evidence="3 7" id="KW-0479">Metal-binding</keyword>
<comment type="similarity">
    <text evidence="1 8">Belongs to the cytochrome P450 family.</text>
</comment>
<dbReference type="InterPro" id="IPR036396">
    <property type="entry name" value="Cyt_P450_sf"/>
</dbReference>
<keyword evidence="4 8" id="KW-0560">Oxidoreductase</keyword>
<keyword evidence="9" id="KW-1133">Transmembrane helix</keyword>
<reference evidence="10" key="1">
    <citation type="submission" date="2020-11" db="EMBL/GenBank/DDBJ databases">
        <authorList>
            <consortium name="DOE Joint Genome Institute"/>
            <person name="Ahrendt S."/>
            <person name="Riley R."/>
            <person name="Andreopoulos W."/>
            <person name="Labutti K."/>
            <person name="Pangilinan J."/>
            <person name="Ruiz-Duenas F.J."/>
            <person name="Barrasa J.M."/>
            <person name="Sanchez-Garcia M."/>
            <person name="Camarero S."/>
            <person name="Miyauchi S."/>
            <person name="Serrano A."/>
            <person name="Linde D."/>
            <person name="Babiker R."/>
            <person name="Drula E."/>
            <person name="Ayuso-Fernandez I."/>
            <person name="Pacheco R."/>
            <person name="Padilla G."/>
            <person name="Ferreira P."/>
            <person name="Barriuso J."/>
            <person name="Kellner H."/>
            <person name="Castanera R."/>
            <person name="Alfaro M."/>
            <person name="Ramirez L."/>
            <person name="Pisabarro A.G."/>
            <person name="Kuo A."/>
            <person name="Tritt A."/>
            <person name="Lipzen A."/>
            <person name="He G."/>
            <person name="Yan M."/>
            <person name="Ng V."/>
            <person name="Cullen D."/>
            <person name="Martin F."/>
            <person name="Rosso M.-N."/>
            <person name="Henrissat B."/>
            <person name="Hibbett D."/>
            <person name="Martinez A.T."/>
            <person name="Grigoriev I.V."/>
        </authorList>
    </citation>
    <scope>NUCLEOTIDE SEQUENCE</scope>
    <source>
        <strain evidence="10">CBS 506.95</strain>
    </source>
</reference>
<evidence type="ECO:0000256" key="1">
    <source>
        <dbReference type="ARBA" id="ARBA00010617"/>
    </source>
</evidence>
<dbReference type="OrthoDB" id="1470350at2759"/>
<keyword evidence="5 7" id="KW-0408">Iron</keyword>
<dbReference type="InterPro" id="IPR017972">
    <property type="entry name" value="Cyt_P450_CS"/>
</dbReference>
<dbReference type="Proteomes" id="UP000807306">
    <property type="component" value="Unassembled WGS sequence"/>
</dbReference>
<accession>A0A9P6JRL2</accession>
<dbReference type="PRINTS" id="PR00385">
    <property type="entry name" value="P450"/>
</dbReference>
<evidence type="ECO:0000256" key="7">
    <source>
        <dbReference type="PIRSR" id="PIRSR602401-1"/>
    </source>
</evidence>
<comment type="caution">
    <text evidence="10">The sequence shown here is derived from an EMBL/GenBank/DDBJ whole genome shotgun (WGS) entry which is preliminary data.</text>
</comment>
<evidence type="ECO:0000256" key="9">
    <source>
        <dbReference type="SAM" id="Phobius"/>
    </source>
</evidence>
<dbReference type="PANTHER" id="PTHR24291">
    <property type="entry name" value="CYTOCHROME P450 FAMILY 4"/>
    <property type="match status" value="1"/>
</dbReference>
<feature type="binding site" description="axial binding residue" evidence="7">
    <location>
        <position position="459"/>
    </location>
    <ligand>
        <name>heme</name>
        <dbReference type="ChEBI" id="CHEBI:30413"/>
    </ligand>
    <ligandPart>
        <name>Fe</name>
        <dbReference type="ChEBI" id="CHEBI:18248"/>
    </ligandPart>
</feature>
<dbReference type="GO" id="GO:0005506">
    <property type="term" value="F:iron ion binding"/>
    <property type="evidence" value="ECO:0007669"/>
    <property type="project" value="InterPro"/>
</dbReference>
<sequence>MGSSHEHLSNQVLRTNALIMNVVVAVLVIFGISSFLKYRRGLKVVGSVPGLRVPFYPTDFPGVVLPTTWWNPGYLFLWKWRFSNYAQFGVDTFSVVPFVVGKPSFYTANIDVLRQVVGGGHKTSFAKGEHQSDIMKVWGTNLLAADKEIWRKHRRVVGPAFSPNLHQDVWTQTLQIYQEAIVAENWMSRTEIQIPCIQAITFKLALLVIAQCGFGFDFTWSDPPRNSSGRMSVQQALSTVTNDHLLMGFAPKWLLRLPFQELREAHEQIDSFMKAQVRQRKKQVIHKDAEITGHDIFTMLVKANEDEDAKLKLDDSELVGNVFVMLFAGHETTAHALAATLGLLATHQELQKEIHEQIFSVCGHDGEPSFDDHTKLNKVQAAFYEAARLFPPAHILQPREAWEDTVLHIPNPKDQDGVLSLPIPKGTFVTVDMITTLGISKIRLNSSPLDAFSVGPRSCVGRKFAVLEALAFLTSLLRDFSVHPLLADGETLEAWKVNVLDANIGVTLGVKDMPLRLVRRK</sequence>
<evidence type="ECO:0000313" key="11">
    <source>
        <dbReference type="Proteomes" id="UP000807306"/>
    </source>
</evidence>
<dbReference type="PANTHER" id="PTHR24291:SF50">
    <property type="entry name" value="BIFUNCTIONAL ALBAFLAVENONE MONOOXYGENASE_TERPENE SYNTHASE"/>
    <property type="match status" value="1"/>
</dbReference>
<dbReference type="Gene3D" id="1.10.630.10">
    <property type="entry name" value="Cytochrome P450"/>
    <property type="match status" value="1"/>
</dbReference>
<evidence type="ECO:0000256" key="3">
    <source>
        <dbReference type="ARBA" id="ARBA00022723"/>
    </source>
</evidence>
<name>A0A9P6JRL2_9AGAR</name>
<dbReference type="PRINTS" id="PR00463">
    <property type="entry name" value="EP450I"/>
</dbReference>
<keyword evidence="6 8" id="KW-0503">Monooxygenase</keyword>
<protein>
    <submittedName>
        <fullName evidence="10">Cytochrome P450</fullName>
    </submittedName>
</protein>
<dbReference type="GO" id="GO:0004497">
    <property type="term" value="F:monooxygenase activity"/>
    <property type="evidence" value="ECO:0007669"/>
    <property type="project" value="UniProtKB-KW"/>
</dbReference>
<comment type="cofactor">
    <cofactor evidence="7">
        <name>heme</name>
        <dbReference type="ChEBI" id="CHEBI:30413"/>
    </cofactor>
</comment>
<dbReference type="SUPFAM" id="SSF48264">
    <property type="entry name" value="Cytochrome P450"/>
    <property type="match status" value="1"/>
</dbReference>
<dbReference type="GO" id="GO:0020037">
    <property type="term" value="F:heme binding"/>
    <property type="evidence" value="ECO:0007669"/>
    <property type="project" value="InterPro"/>
</dbReference>
<keyword evidence="9" id="KW-0472">Membrane</keyword>
<dbReference type="InterPro" id="IPR001128">
    <property type="entry name" value="Cyt_P450"/>
</dbReference>
<gene>
    <name evidence="10" type="ORF">CPB83DRAFT_893097</name>
</gene>
<dbReference type="InterPro" id="IPR002401">
    <property type="entry name" value="Cyt_P450_E_grp-I"/>
</dbReference>
<proteinExistence type="inferred from homology"/>
<organism evidence="10 11">
    <name type="scientific">Crepidotus variabilis</name>
    <dbReference type="NCBI Taxonomy" id="179855"/>
    <lineage>
        <taxon>Eukaryota</taxon>
        <taxon>Fungi</taxon>
        <taxon>Dikarya</taxon>
        <taxon>Basidiomycota</taxon>
        <taxon>Agaricomycotina</taxon>
        <taxon>Agaricomycetes</taxon>
        <taxon>Agaricomycetidae</taxon>
        <taxon>Agaricales</taxon>
        <taxon>Agaricineae</taxon>
        <taxon>Crepidotaceae</taxon>
        <taxon>Crepidotus</taxon>
    </lineage>
</organism>
<feature type="transmembrane region" description="Helical" evidence="9">
    <location>
        <begin position="17"/>
        <end position="36"/>
    </location>
</feature>
<evidence type="ECO:0000256" key="8">
    <source>
        <dbReference type="RuleBase" id="RU000461"/>
    </source>
</evidence>
<dbReference type="GO" id="GO:0016705">
    <property type="term" value="F:oxidoreductase activity, acting on paired donors, with incorporation or reduction of molecular oxygen"/>
    <property type="evidence" value="ECO:0007669"/>
    <property type="project" value="InterPro"/>
</dbReference>
<evidence type="ECO:0000256" key="5">
    <source>
        <dbReference type="ARBA" id="ARBA00023004"/>
    </source>
</evidence>
<dbReference type="GO" id="GO:0005789">
    <property type="term" value="C:endoplasmic reticulum membrane"/>
    <property type="evidence" value="ECO:0007669"/>
    <property type="project" value="UniProtKB-SubCell"/>
</dbReference>
<dbReference type="AlphaFoldDB" id="A0A9P6JRL2"/>